<feature type="region of interest" description="Disordered" evidence="1">
    <location>
        <begin position="1"/>
        <end position="69"/>
    </location>
</feature>
<dbReference type="RefSeq" id="XP_067921234.1">
    <property type="nucleotide sequence ID" value="XM_068066790.1"/>
</dbReference>
<accession>A0A2C6KT86</accession>
<evidence type="ECO:0000313" key="3">
    <source>
        <dbReference type="Proteomes" id="UP000221165"/>
    </source>
</evidence>
<feature type="non-terminal residue" evidence="2">
    <location>
        <position position="69"/>
    </location>
</feature>
<dbReference type="GeneID" id="94430001"/>
<dbReference type="Proteomes" id="UP000221165">
    <property type="component" value="Unassembled WGS sequence"/>
</dbReference>
<feature type="compositionally biased region" description="Basic and acidic residues" evidence="1">
    <location>
        <begin position="12"/>
        <end position="30"/>
    </location>
</feature>
<comment type="caution">
    <text evidence="2">The sequence shown here is derived from an EMBL/GenBank/DDBJ whole genome shotgun (WGS) entry which is preliminary data.</text>
</comment>
<evidence type="ECO:0000256" key="1">
    <source>
        <dbReference type="SAM" id="MobiDB-lite"/>
    </source>
</evidence>
<organism evidence="2 3">
    <name type="scientific">Cystoisospora suis</name>
    <dbReference type="NCBI Taxonomy" id="483139"/>
    <lineage>
        <taxon>Eukaryota</taxon>
        <taxon>Sar</taxon>
        <taxon>Alveolata</taxon>
        <taxon>Apicomplexa</taxon>
        <taxon>Conoidasida</taxon>
        <taxon>Coccidia</taxon>
        <taxon>Eucoccidiorida</taxon>
        <taxon>Eimeriorina</taxon>
        <taxon>Sarcocystidae</taxon>
        <taxon>Cystoisospora</taxon>
    </lineage>
</organism>
<evidence type="ECO:0000313" key="2">
    <source>
        <dbReference type="EMBL" id="PHJ19535.1"/>
    </source>
</evidence>
<gene>
    <name evidence="2" type="ORF">CSUI_006636</name>
</gene>
<dbReference type="EMBL" id="MIGC01003373">
    <property type="protein sequence ID" value="PHJ19535.1"/>
    <property type="molecule type" value="Genomic_DNA"/>
</dbReference>
<dbReference type="AlphaFoldDB" id="A0A2C6KT86"/>
<keyword evidence="3" id="KW-1185">Reference proteome</keyword>
<feature type="compositionally biased region" description="Basic and acidic residues" evidence="1">
    <location>
        <begin position="37"/>
        <end position="56"/>
    </location>
</feature>
<dbReference type="OrthoDB" id="333252at2759"/>
<dbReference type="VEuPathDB" id="ToxoDB:CSUI_006636"/>
<reference evidence="2 3" key="1">
    <citation type="journal article" date="2017" name="Int. J. Parasitol.">
        <title>The genome of the protozoan parasite Cystoisospora suis and a reverse vaccinology approach to identify vaccine candidates.</title>
        <authorList>
            <person name="Palmieri N."/>
            <person name="Shrestha A."/>
            <person name="Ruttkowski B."/>
            <person name="Beck T."/>
            <person name="Vogl C."/>
            <person name="Tomley F."/>
            <person name="Blake D.P."/>
            <person name="Joachim A."/>
        </authorList>
    </citation>
    <scope>NUCLEOTIDE SEQUENCE [LARGE SCALE GENOMIC DNA]</scope>
    <source>
        <strain evidence="2 3">Wien I</strain>
    </source>
</reference>
<protein>
    <submittedName>
        <fullName evidence="2">Uncharacterized protein</fullName>
    </submittedName>
</protein>
<proteinExistence type="predicted"/>
<sequence>METAAKNGVGESKVRVGEEKKKGEGKRGEETGGEPGAKTREPERGKRLPGLEDSPGKKLPAGVKELPPG</sequence>
<name>A0A2C6KT86_9APIC</name>